<dbReference type="STRING" id="857342.A0A2T3AZU1"/>
<reference evidence="10 11" key="1">
    <citation type="journal article" date="2018" name="New Phytol.">
        <title>Comparative genomics and transcriptomics depict ericoid mycorrhizal fungi as versatile saprotrophs and plant mutualists.</title>
        <authorList>
            <person name="Martino E."/>
            <person name="Morin E."/>
            <person name="Grelet G.A."/>
            <person name="Kuo A."/>
            <person name="Kohler A."/>
            <person name="Daghino S."/>
            <person name="Barry K.W."/>
            <person name="Cichocki N."/>
            <person name="Clum A."/>
            <person name="Dockter R.B."/>
            <person name="Hainaut M."/>
            <person name="Kuo R.C."/>
            <person name="LaButti K."/>
            <person name="Lindahl B.D."/>
            <person name="Lindquist E.A."/>
            <person name="Lipzen A."/>
            <person name="Khouja H.R."/>
            <person name="Magnuson J."/>
            <person name="Murat C."/>
            <person name="Ohm R.A."/>
            <person name="Singer S.W."/>
            <person name="Spatafora J.W."/>
            <person name="Wang M."/>
            <person name="Veneault-Fourrey C."/>
            <person name="Henrissat B."/>
            <person name="Grigoriev I.V."/>
            <person name="Martin F.M."/>
            <person name="Perotto S."/>
        </authorList>
    </citation>
    <scope>NUCLEOTIDE SEQUENCE [LARGE SCALE GENOMIC DNA]</scope>
    <source>
        <strain evidence="10 11">ATCC 22711</strain>
    </source>
</reference>
<evidence type="ECO:0000313" key="11">
    <source>
        <dbReference type="Proteomes" id="UP000241818"/>
    </source>
</evidence>
<evidence type="ECO:0000256" key="3">
    <source>
        <dbReference type="ARBA" id="ARBA00010787"/>
    </source>
</evidence>
<evidence type="ECO:0000256" key="2">
    <source>
        <dbReference type="ARBA" id="ARBA00004443"/>
    </source>
</evidence>
<gene>
    <name evidence="10" type="ORF">M430DRAFT_35375</name>
</gene>
<dbReference type="GeneID" id="36574808"/>
<dbReference type="InParanoid" id="A0A2T3AZU1"/>
<comment type="subcellular location">
    <subcellularLocation>
        <location evidence="2 8">Mitochondrion inner membrane</location>
        <topology evidence="2 8">Peripheral membrane protein</topology>
        <orientation evidence="2 8">Matrix side</orientation>
    </subcellularLocation>
</comment>
<keyword evidence="4 8" id="KW-0999">Mitochondrion inner membrane</keyword>
<keyword evidence="7 8" id="KW-0472">Membrane</keyword>
<name>A0A2T3AZU1_AMORE</name>
<dbReference type="Proteomes" id="UP000241818">
    <property type="component" value="Unassembled WGS sequence"/>
</dbReference>
<evidence type="ECO:0000256" key="9">
    <source>
        <dbReference type="SAM" id="MobiDB-lite"/>
    </source>
</evidence>
<sequence length="734" mass="81834">MVVGRVLRATGCPSCRVSIIRSFASLAGPPIRTPQISARLHYPTSCSSVRLSSNVAREDDGHDGTHESHGLNVTAEDAEEETKDNQESLEASAVPWYLQDSAPQKPPQPLSERQRIPDLPESPPPILQPLMQQISVDLGLDNLSLLDLRKLDPPPALGANLLMLIGTARSEKHLHVSADRLCRWLRSTYKLRPDADGLLGRNELKLKLRRKSRRAKLLGSAVDDNGDDGVRTGWVCVDVGVVEGAEPTTDAVPEPKGFVGFGRRTDGVRIVVQLLTQEKRDEIDLEKLWGGILKRGTQPEIEDSGEDDSIQPSGSTSIPAPMKRMDNAPSSILSQTRGFHTSARRLSRLSAHPETQSFVEVSSVSRSLPTFAKGSENFDLKDIQQSVMLSIASGNFNQAKTDLLRYSKDIASLQNEGWRPFLLKQLRAYLESIPRDQALEALGTGSYDRRSSPFLASFYQTLSAFPSEAEGEAIIWLYCYAMDLGHGGYAFKGLMDLLTELQLSGVAISSESYLRVVRSVLRPVQISEDHSVTPRRFAEGAMEILQMMHDQGHKVLTEETFLALQEATASESIQPAHRSELYTTSSETFDLPTLPMSALRRRIHVAMKAVDLPFFRDETRLRLLDMYSRQHHWLEFWDIWRMAPRQGKPQSSLMYAFMFNRVAETGNQKGCMTVLRTWIPDMDLENPKVLLEGDVAESVKAVLKVADPHVEREAASDPGATGEWIDLWRRCTMA</sequence>
<feature type="compositionally biased region" description="Basic and acidic residues" evidence="9">
    <location>
        <begin position="56"/>
        <end position="69"/>
    </location>
</feature>
<evidence type="ECO:0000256" key="1">
    <source>
        <dbReference type="ARBA" id="ARBA00003470"/>
    </source>
</evidence>
<dbReference type="GO" id="GO:0048255">
    <property type="term" value="P:mRNA stabilization"/>
    <property type="evidence" value="ECO:0007669"/>
    <property type="project" value="TreeGrafter"/>
</dbReference>
<evidence type="ECO:0000313" key="10">
    <source>
        <dbReference type="EMBL" id="PSS16677.1"/>
    </source>
</evidence>
<comment type="function">
    <text evidence="1">Probable mitochondrial mRNA stabilization factor.</text>
</comment>
<keyword evidence="6 8" id="KW-0496">Mitochondrion</keyword>
<dbReference type="PANTHER" id="PTHR28087:SF1">
    <property type="entry name" value="ATPASE SYNTHESIS PROTEIN 25, MITOCHONDRIAL"/>
    <property type="match status" value="1"/>
</dbReference>
<evidence type="ECO:0000256" key="5">
    <source>
        <dbReference type="ARBA" id="ARBA00022946"/>
    </source>
</evidence>
<accession>A0A2T3AZU1</accession>
<dbReference type="Gene3D" id="3.30.460.10">
    <property type="entry name" value="Beta Polymerase, domain 2"/>
    <property type="match status" value="1"/>
</dbReference>
<feature type="compositionally biased region" description="Acidic residues" evidence="9">
    <location>
        <begin position="300"/>
        <end position="309"/>
    </location>
</feature>
<dbReference type="GO" id="GO:0005743">
    <property type="term" value="C:mitochondrial inner membrane"/>
    <property type="evidence" value="ECO:0007669"/>
    <property type="project" value="UniProtKB-SubCell"/>
</dbReference>
<organism evidence="10 11">
    <name type="scientific">Amorphotheca resinae ATCC 22711</name>
    <dbReference type="NCBI Taxonomy" id="857342"/>
    <lineage>
        <taxon>Eukaryota</taxon>
        <taxon>Fungi</taxon>
        <taxon>Dikarya</taxon>
        <taxon>Ascomycota</taxon>
        <taxon>Pezizomycotina</taxon>
        <taxon>Leotiomycetes</taxon>
        <taxon>Helotiales</taxon>
        <taxon>Amorphothecaceae</taxon>
        <taxon>Amorphotheca</taxon>
    </lineage>
</organism>
<comment type="function">
    <text evidence="8">Mitochondrial mRNA stabilization factor.</text>
</comment>
<dbReference type="SUPFAM" id="SSF81301">
    <property type="entry name" value="Nucleotidyltransferase"/>
    <property type="match status" value="1"/>
</dbReference>
<feature type="region of interest" description="Disordered" evidence="9">
    <location>
        <begin position="296"/>
        <end position="328"/>
    </location>
</feature>
<dbReference type="FunFam" id="3.30.460.10:FF:000044">
    <property type="entry name" value="ATPase synthesis protein 25, mitochondrial"/>
    <property type="match status" value="1"/>
</dbReference>
<dbReference type="InterPro" id="IPR040152">
    <property type="entry name" value="Atp25"/>
</dbReference>
<evidence type="ECO:0000256" key="8">
    <source>
        <dbReference type="RuleBase" id="RU367062"/>
    </source>
</evidence>
<dbReference type="OrthoDB" id="107372at2759"/>
<evidence type="ECO:0000256" key="7">
    <source>
        <dbReference type="ARBA" id="ARBA00023136"/>
    </source>
</evidence>
<keyword evidence="5 8" id="KW-0809">Transit peptide</keyword>
<dbReference type="RefSeq" id="XP_024720185.1">
    <property type="nucleotide sequence ID" value="XM_024866727.1"/>
</dbReference>
<dbReference type="InterPro" id="IPR043519">
    <property type="entry name" value="NT_sf"/>
</dbReference>
<dbReference type="EMBL" id="KZ679012">
    <property type="protein sequence ID" value="PSS16677.1"/>
    <property type="molecule type" value="Genomic_DNA"/>
</dbReference>
<dbReference type="PANTHER" id="PTHR28087">
    <property type="entry name" value="ATPASE SYNTHESIS PROTEIN 25, MITOCHONDRIAL"/>
    <property type="match status" value="1"/>
</dbReference>
<dbReference type="AlphaFoldDB" id="A0A2T3AZU1"/>
<keyword evidence="11" id="KW-1185">Reference proteome</keyword>
<evidence type="ECO:0000256" key="4">
    <source>
        <dbReference type="ARBA" id="ARBA00022792"/>
    </source>
</evidence>
<protein>
    <recommendedName>
        <fullName evidence="8">ATPase synthesis protein 25</fullName>
    </recommendedName>
</protein>
<proteinExistence type="inferred from homology"/>
<dbReference type="GO" id="GO:0140053">
    <property type="term" value="P:mitochondrial gene expression"/>
    <property type="evidence" value="ECO:0007669"/>
    <property type="project" value="UniProtKB-UniRule"/>
</dbReference>
<comment type="similarity">
    <text evidence="3 8">Belongs to the ATP25 family.</text>
</comment>
<evidence type="ECO:0000256" key="6">
    <source>
        <dbReference type="ARBA" id="ARBA00023128"/>
    </source>
</evidence>
<feature type="region of interest" description="Disordered" evidence="9">
    <location>
        <begin position="56"/>
        <end position="124"/>
    </location>
</feature>